<feature type="active site" description="Proton donor/acceptor" evidence="3">
    <location>
        <position position="233"/>
    </location>
</feature>
<keyword evidence="2 7" id="KW-0808">Transferase</keyword>
<sequence length="384" mass="42239">MNIGIDQLSFYTPHYYLELATLAAQHHIDPDKYRLGIGQERMSIPPHDEDIISMAANAAAPILRDCGTDSIDTVLFATESSVDQAKSAAVSVHRLLNLPANSRTVELKQACYSATAALQFACALIARQPTRKVLILASDIARYDLNGPAEPTQGAAAVAMLISAEPRLAVIAPESGLYSEDIMDFWRPNYRKTPLVDGKYSTLAYLKALEHAWQDYRAKGGLPYDAHAAYCYHLPFNKMGIKAHAHLARINNTRAEDATLAPGLTYSRDTGNSYTASLYTSLAALLDNRDDLAGKTVGLFSYGSGCTGEYLAATISADYQAHRRRDAHRALLAARREIDYPTYLDYWHAPDGASDVEMPHDNPAPYRLAAIKNHRRYYDGPASV</sequence>
<dbReference type="EC" id="2.3.3.-" evidence="7"/>
<dbReference type="NCBIfam" id="TIGR01835">
    <property type="entry name" value="HMG-CoA-S_prok"/>
    <property type="match status" value="1"/>
</dbReference>
<dbReference type="SUPFAM" id="SSF53901">
    <property type="entry name" value="Thiolase-like"/>
    <property type="match status" value="2"/>
</dbReference>
<proteinExistence type="inferred from homology"/>
<dbReference type="OrthoDB" id="9769523at2"/>
<dbReference type="GO" id="GO:0004421">
    <property type="term" value="F:hydroxymethylglutaryl-CoA synthase activity"/>
    <property type="evidence" value="ECO:0007669"/>
    <property type="project" value="InterPro"/>
</dbReference>
<evidence type="ECO:0000313" key="8">
    <source>
        <dbReference type="Proteomes" id="UP000254572"/>
    </source>
</evidence>
<evidence type="ECO:0000256" key="1">
    <source>
        <dbReference type="ARBA" id="ARBA00007061"/>
    </source>
</evidence>
<dbReference type="CDD" id="cd00827">
    <property type="entry name" value="init_cond_enzymes"/>
    <property type="match status" value="1"/>
</dbReference>
<evidence type="ECO:0000256" key="3">
    <source>
        <dbReference type="PIRSR" id="PIRSR611554-1"/>
    </source>
</evidence>
<dbReference type="EMBL" id="UFUW01000001">
    <property type="protein sequence ID" value="SUX25473.1"/>
    <property type="molecule type" value="Genomic_DNA"/>
</dbReference>
<dbReference type="RefSeq" id="WP_115612533.1">
    <property type="nucleotide sequence ID" value="NZ_JBHLZC010000001.1"/>
</dbReference>
<evidence type="ECO:0000259" key="5">
    <source>
        <dbReference type="Pfam" id="PF01154"/>
    </source>
</evidence>
<dbReference type="PANTHER" id="PTHR43323:SF2">
    <property type="entry name" value="HYDROXYMETHYLGLUTARYL-COA SYNTHASE"/>
    <property type="match status" value="1"/>
</dbReference>
<name>A0A381EF39_9GAMM</name>
<feature type="binding site" evidence="4">
    <location>
        <position position="242"/>
    </location>
    <ligand>
        <name>(3S)-3-hydroxy-3-methylglutaryl-CoA</name>
        <dbReference type="ChEBI" id="CHEBI:43074"/>
    </ligand>
</feature>
<dbReference type="InterPro" id="IPR016039">
    <property type="entry name" value="Thiolase-like"/>
</dbReference>
<feature type="active site" description="Acyl-thioester intermediate" evidence="3">
    <location>
        <position position="111"/>
    </location>
</feature>
<gene>
    <name evidence="7" type="primary">pksG</name>
    <name evidence="7" type="ORF">NCTC13294_02447</name>
</gene>
<feature type="domain" description="Hydroxymethylglutaryl-coenzyme A synthase N-terminal" evidence="5">
    <location>
        <begin position="2"/>
        <end position="164"/>
    </location>
</feature>
<evidence type="ECO:0000256" key="2">
    <source>
        <dbReference type="ARBA" id="ARBA00022679"/>
    </source>
</evidence>
<dbReference type="Gene3D" id="3.40.47.10">
    <property type="match status" value="2"/>
</dbReference>
<evidence type="ECO:0000259" key="6">
    <source>
        <dbReference type="Pfam" id="PF08540"/>
    </source>
</evidence>
<dbReference type="AlphaFoldDB" id="A0A381EF39"/>
<dbReference type="InterPro" id="IPR011554">
    <property type="entry name" value="HMG_CoA_synthase_prok"/>
</dbReference>
<keyword evidence="8" id="KW-1185">Reference proteome</keyword>
<dbReference type="PANTHER" id="PTHR43323">
    <property type="entry name" value="3-HYDROXY-3-METHYLGLUTARYL COENZYME A SYNTHASE"/>
    <property type="match status" value="1"/>
</dbReference>
<reference evidence="7 8" key="1">
    <citation type="submission" date="2018-06" db="EMBL/GenBank/DDBJ databases">
        <authorList>
            <consortium name="Pathogen Informatics"/>
            <person name="Doyle S."/>
        </authorList>
    </citation>
    <scope>NUCLEOTIDE SEQUENCE [LARGE SCALE GENOMIC DNA]</scope>
    <source>
        <strain evidence="7 8">NCTC13294</strain>
    </source>
</reference>
<feature type="binding site" evidence="4">
    <location>
        <position position="143"/>
    </location>
    <ligand>
        <name>(3S)-3-hydroxy-3-methylglutaryl-CoA</name>
        <dbReference type="ChEBI" id="CHEBI:43074"/>
    </ligand>
</feature>
<accession>A0A381EF39</accession>
<dbReference type="InterPro" id="IPR013746">
    <property type="entry name" value="HMG_CoA_synt_C_dom"/>
</dbReference>
<evidence type="ECO:0000313" key="7">
    <source>
        <dbReference type="EMBL" id="SUX25473.1"/>
    </source>
</evidence>
<dbReference type="InterPro" id="IPR013528">
    <property type="entry name" value="HMG_CoA_synth_N"/>
</dbReference>
<feature type="domain" description="Hydroxymethylglutaryl-coenzyme A synthase C-terminal" evidence="6">
    <location>
        <begin position="259"/>
        <end position="327"/>
    </location>
</feature>
<evidence type="ECO:0000256" key="4">
    <source>
        <dbReference type="PIRSR" id="PIRSR611554-2"/>
    </source>
</evidence>
<feature type="binding site" evidence="4">
    <location>
        <position position="29"/>
    </location>
    <ligand>
        <name>(3S)-3-hydroxy-3-methylglutaryl-CoA</name>
        <dbReference type="ChEBI" id="CHEBI:43074"/>
    </ligand>
</feature>
<dbReference type="Pfam" id="PF01154">
    <property type="entry name" value="HMG_CoA_synt_N"/>
    <property type="match status" value="1"/>
</dbReference>
<dbReference type="Pfam" id="PF08540">
    <property type="entry name" value="HMG_CoA_synt_C"/>
    <property type="match status" value="2"/>
</dbReference>
<organism evidence="7 8">
    <name type="scientific">Cardiobacterium valvarum</name>
    <dbReference type="NCBI Taxonomy" id="194702"/>
    <lineage>
        <taxon>Bacteria</taxon>
        <taxon>Pseudomonadati</taxon>
        <taxon>Pseudomonadota</taxon>
        <taxon>Gammaproteobacteria</taxon>
        <taxon>Cardiobacteriales</taxon>
        <taxon>Cardiobacteriaceae</taxon>
        <taxon>Cardiobacterium</taxon>
    </lineage>
</organism>
<comment type="similarity">
    <text evidence="1">Belongs to the thiolase-like superfamily. HMG-CoA synthase family.</text>
</comment>
<protein>
    <submittedName>
        <fullName evidence="7">Polyketide biosynthesis 3-hydroxy-3 -methylglutaryl-ACP synthase pksG</fullName>
        <ecNumber evidence="7">2.3.3.-</ecNumber>
    </submittedName>
</protein>
<keyword evidence="7" id="KW-0012">Acyltransferase</keyword>
<feature type="active site" description="Proton donor/acceptor" evidence="3">
    <location>
        <position position="79"/>
    </location>
</feature>
<feature type="domain" description="Hydroxymethylglutaryl-coenzyme A synthase C-terminal" evidence="6">
    <location>
        <begin position="176"/>
        <end position="248"/>
    </location>
</feature>
<dbReference type="Proteomes" id="UP000254572">
    <property type="component" value="Unassembled WGS sequence"/>
</dbReference>
<dbReference type="GO" id="GO:0006084">
    <property type="term" value="P:acetyl-CoA metabolic process"/>
    <property type="evidence" value="ECO:0007669"/>
    <property type="project" value="InterPro"/>
</dbReference>
<feature type="binding site" evidence="4">
    <location>
        <position position="272"/>
    </location>
    <ligand>
        <name>(3S)-3-hydroxy-3-methylglutaryl-CoA</name>
        <dbReference type="ChEBI" id="CHEBI:43074"/>
    </ligand>
</feature>